<dbReference type="OrthoDB" id="3504789at2759"/>
<evidence type="ECO:0000313" key="3">
    <source>
        <dbReference type="Proteomes" id="UP000019487"/>
    </source>
</evidence>
<dbReference type="EMBL" id="AYSA01000004">
    <property type="protein sequence ID" value="ESZ99535.1"/>
    <property type="molecule type" value="Genomic_DNA"/>
</dbReference>
<name>W9CY27_SCLBF</name>
<comment type="caution">
    <text evidence="2">The sequence shown here is derived from an EMBL/GenBank/DDBJ whole genome shotgun (WGS) entry which is preliminary data.</text>
</comment>
<accession>W9CY27</accession>
<dbReference type="Proteomes" id="UP000019487">
    <property type="component" value="Unassembled WGS sequence"/>
</dbReference>
<feature type="region of interest" description="Disordered" evidence="1">
    <location>
        <begin position="70"/>
        <end position="90"/>
    </location>
</feature>
<sequence>MNFSTLALRPKQSSSVSPGQIPTSSQPQLPAIDVNTTASIEASPLASDTIGATIDYAASTLDAIGATNKTSAEPYKPADCTHDPEPSQYQPPCKFTYHDKRGNKFEILRPADLIPKDALVAKIPPPVITK</sequence>
<organism evidence="2 3">
    <name type="scientific">Sclerotinia borealis (strain F-4128)</name>
    <dbReference type="NCBI Taxonomy" id="1432307"/>
    <lineage>
        <taxon>Eukaryota</taxon>
        <taxon>Fungi</taxon>
        <taxon>Dikarya</taxon>
        <taxon>Ascomycota</taxon>
        <taxon>Pezizomycotina</taxon>
        <taxon>Leotiomycetes</taxon>
        <taxon>Helotiales</taxon>
        <taxon>Sclerotiniaceae</taxon>
        <taxon>Sclerotinia</taxon>
    </lineage>
</organism>
<dbReference type="HOGENOM" id="CLU_1939369_0_0_1"/>
<feature type="region of interest" description="Disordered" evidence="1">
    <location>
        <begin position="1"/>
        <end position="30"/>
    </location>
</feature>
<protein>
    <submittedName>
        <fullName evidence="2">Uncharacterized protein</fullName>
    </submittedName>
</protein>
<evidence type="ECO:0000313" key="2">
    <source>
        <dbReference type="EMBL" id="ESZ99535.1"/>
    </source>
</evidence>
<keyword evidence="3" id="KW-1185">Reference proteome</keyword>
<dbReference type="AlphaFoldDB" id="W9CY27"/>
<proteinExistence type="predicted"/>
<gene>
    <name evidence="2" type="ORF">SBOR_0100</name>
</gene>
<evidence type="ECO:0000256" key="1">
    <source>
        <dbReference type="SAM" id="MobiDB-lite"/>
    </source>
</evidence>
<reference evidence="2 3" key="1">
    <citation type="journal article" date="2014" name="Genome Announc.">
        <title>Draft genome sequence of Sclerotinia borealis, a psychrophilic plant pathogenic fungus.</title>
        <authorList>
            <person name="Mardanov A.V."/>
            <person name="Beletsky A.V."/>
            <person name="Kadnikov V.V."/>
            <person name="Ignatov A.N."/>
            <person name="Ravin N.V."/>
        </authorList>
    </citation>
    <scope>NUCLEOTIDE SEQUENCE [LARGE SCALE GENOMIC DNA]</scope>
    <source>
        <strain evidence="3">F-4157</strain>
    </source>
</reference>